<reference evidence="3 4" key="1">
    <citation type="submission" date="2013-07" db="EMBL/GenBank/DDBJ databases">
        <authorList>
            <person name="Stoco P.H."/>
            <person name="Wagner G."/>
            <person name="Gerber A."/>
            <person name="Zaha A."/>
            <person name="Thompson C."/>
            <person name="Bartholomeu D.C."/>
            <person name="Luckemeyer D.D."/>
            <person name="Bahia D."/>
            <person name="Loreto E."/>
            <person name="Prestes E.B."/>
            <person name="Lima F.M."/>
            <person name="Rodrigues-Luiz G."/>
            <person name="Vallejo G.A."/>
            <person name="Filho J.F."/>
            <person name="Monteiro K.M."/>
            <person name="Tyler K.M."/>
            <person name="de Almeida L.G."/>
            <person name="Ortiz M.F."/>
            <person name="Siervo M.A."/>
            <person name="de Moraes M.H."/>
            <person name="Cunha O.L."/>
            <person name="Mendonca-Neto R."/>
            <person name="Silva R."/>
            <person name="Teixeira S.M."/>
            <person name="Murta S.M."/>
            <person name="Sincero T.C."/>
            <person name="Mendes T.A."/>
            <person name="Urmenyi T.P."/>
            <person name="Silva V.G."/>
            <person name="da Rocha W.D."/>
            <person name="Andersson B."/>
            <person name="Romanha A.J."/>
            <person name="Steindel M."/>
            <person name="de Vasconcelos A.T."/>
            <person name="Grisard E.C."/>
        </authorList>
    </citation>
    <scope>NUCLEOTIDE SEQUENCE [LARGE SCALE GENOMIC DNA]</scope>
    <source>
        <strain evidence="3 4">SC58</strain>
    </source>
</reference>
<evidence type="ECO:0008006" key="5">
    <source>
        <dbReference type="Google" id="ProtNLM"/>
    </source>
</evidence>
<name>A0A061IRN3_TRYRA</name>
<feature type="chain" id="PRO_5011977461" description="Secreted peptide" evidence="2">
    <location>
        <begin position="16"/>
        <end position="71"/>
    </location>
</feature>
<accession>A0A061IRN3</accession>
<keyword evidence="1" id="KW-0812">Transmembrane</keyword>
<evidence type="ECO:0000256" key="1">
    <source>
        <dbReference type="SAM" id="Phobius"/>
    </source>
</evidence>
<proteinExistence type="predicted"/>
<keyword evidence="1" id="KW-0472">Membrane</keyword>
<evidence type="ECO:0000313" key="4">
    <source>
        <dbReference type="Proteomes" id="UP000031737"/>
    </source>
</evidence>
<gene>
    <name evidence="3" type="ORF">TRSC58_07351</name>
</gene>
<keyword evidence="1" id="KW-1133">Transmembrane helix</keyword>
<evidence type="ECO:0000313" key="3">
    <source>
        <dbReference type="EMBL" id="ESL05048.1"/>
    </source>
</evidence>
<feature type="transmembrane region" description="Helical" evidence="1">
    <location>
        <begin position="27"/>
        <end position="50"/>
    </location>
</feature>
<comment type="caution">
    <text evidence="3">The sequence shown here is derived from an EMBL/GenBank/DDBJ whole genome shotgun (WGS) entry which is preliminary data.</text>
</comment>
<dbReference type="EMBL" id="AUPL01007489">
    <property type="protein sequence ID" value="ESL05048.1"/>
    <property type="molecule type" value="Genomic_DNA"/>
</dbReference>
<dbReference type="Proteomes" id="UP000031737">
    <property type="component" value="Unassembled WGS sequence"/>
</dbReference>
<keyword evidence="4" id="KW-1185">Reference proteome</keyword>
<evidence type="ECO:0000256" key="2">
    <source>
        <dbReference type="SAM" id="SignalP"/>
    </source>
</evidence>
<sequence>MLGLLLFFFFVGIDCQRHRHICYAVLLLLPSFLLPGFFLIITSCCAGCLFTHTHTRFFYLFLVLACLVTVF</sequence>
<keyword evidence="2" id="KW-0732">Signal</keyword>
<dbReference type="AlphaFoldDB" id="A0A061IRN3"/>
<protein>
    <recommendedName>
        <fullName evidence="5">Secreted peptide</fullName>
    </recommendedName>
</protein>
<organism evidence="3 4">
    <name type="scientific">Trypanosoma rangeli SC58</name>
    <dbReference type="NCBI Taxonomy" id="429131"/>
    <lineage>
        <taxon>Eukaryota</taxon>
        <taxon>Discoba</taxon>
        <taxon>Euglenozoa</taxon>
        <taxon>Kinetoplastea</taxon>
        <taxon>Metakinetoplastina</taxon>
        <taxon>Trypanosomatida</taxon>
        <taxon>Trypanosomatidae</taxon>
        <taxon>Trypanosoma</taxon>
        <taxon>Herpetosoma</taxon>
    </lineage>
</organism>
<feature type="signal peptide" evidence="2">
    <location>
        <begin position="1"/>
        <end position="15"/>
    </location>
</feature>
<dbReference type="VEuPathDB" id="TriTrypDB:TRSC58_07351"/>